<accession>A0A8S1JVN5</accession>
<evidence type="ECO:0000256" key="2">
    <source>
        <dbReference type="ARBA" id="ARBA00022692"/>
    </source>
</evidence>
<evidence type="ECO:0000256" key="1">
    <source>
        <dbReference type="ARBA" id="ARBA00004370"/>
    </source>
</evidence>
<dbReference type="Pfam" id="PF00168">
    <property type="entry name" value="C2"/>
    <property type="match status" value="5"/>
</dbReference>
<evidence type="ECO:0000313" key="11">
    <source>
        <dbReference type="Proteomes" id="UP000692954"/>
    </source>
</evidence>
<gene>
    <name evidence="10" type="ORF">PSON_ATCC_30995.1.T0010133</name>
</gene>
<evidence type="ECO:0000256" key="6">
    <source>
        <dbReference type="SAM" id="Coils"/>
    </source>
</evidence>
<evidence type="ECO:0000256" key="5">
    <source>
        <dbReference type="ARBA" id="ARBA00023136"/>
    </source>
</evidence>
<keyword evidence="6" id="KW-0175">Coiled coil</keyword>
<keyword evidence="2 8" id="KW-0812">Transmembrane</keyword>
<dbReference type="InterPro" id="IPR037721">
    <property type="entry name" value="Ferlin"/>
</dbReference>
<reference evidence="10" key="1">
    <citation type="submission" date="2021-01" db="EMBL/GenBank/DDBJ databases">
        <authorList>
            <consortium name="Genoscope - CEA"/>
            <person name="William W."/>
        </authorList>
    </citation>
    <scope>NUCLEOTIDE SEQUENCE</scope>
</reference>
<keyword evidence="11" id="KW-1185">Reference proteome</keyword>
<keyword evidence="4 8" id="KW-1133">Transmembrane helix</keyword>
<dbReference type="EMBL" id="CAJJDN010000001">
    <property type="protein sequence ID" value="CAD8045609.1"/>
    <property type="molecule type" value="Genomic_DNA"/>
</dbReference>
<keyword evidence="5 8" id="KW-0472">Membrane</keyword>
<dbReference type="GO" id="GO:0016020">
    <property type="term" value="C:membrane"/>
    <property type="evidence" value="ECO:0007669"/>
    <property type="project" value="UniProtKB-SubCell"/>
</dbReference>
<proteinExistence type="predicted"/>
<feature type="coiled-coil region" evidence="6">
    <location>
        <begin position="1002"/>
        <end position="1029"/>
    </location>
</feature>
<comment type="subcellular location">
    <subcellularLocation>
        <location evidence="1">Membrane</location>
    </subcellularLocation>
</comment>
<dbReference type="PANTHER" id="PTHR12546">
    <property type="entry name" value="FER-1-LIKE"/>
    <property type="match status" value="1"/>
</dbReference>
<dbReference type="SMART" id="SM00239">
    <property type="entry name" value="C2"/>
    <property type="match status" value="5"/>
</dbReference>
<dbReference type="CDD" id="cd08374">
    <property type="entry name" value="C2F_Ferlin"/>
    <property type="match status" value="1"/>
</dbReference>
<evidence type="ECO:0000313" key="10">
    <source>
        <dbReference type="EMBL" id="CAD8045609.1"/>
    </source>
</evidence>
<feature type="domain" description="C2" evidence="9">
    <location>
        <begin position="178"/>
        <end position="299"/>
    </location>
</feature>
<evidence type="ECO:0000256" key="8">
    <source>
        <dbReference type="SAM" id="Phobius"/>
    </source>
</evidence>
<dbReference type="SMART" id="SM01202">
    <property type="entry name" value="FerI"/>
    <property type="match status" value="1"/>
</dbReference>
<dbReference type="Proteomes" id="UP000692954">
    <property type="component" value="Unassembled WGS sequence"/>
</dbReference>
<dbReference type="CDD" id="cd00030">
    <property type="entry name" value="C2"/>
    <property type="match status" value="1"/>
</dbReference>
<dbReference type="OrthoDB" id="270970at2759"/>
<evidence type="ECO:0000256" key="4">
    <source>
        <dbReference type="ARBA" id="ARBA00022989"/>
    </source>
</evidence>
<protein>
    <recommendedName>
        <fullName evidence="9">C2 domain-containing protein</fullName>
    </recommendedName>
</protein>
<dbReference type="PROSITE" id="PS50004">
    <property type="entry name" value="C2"/>
    <property type="match status" value="4"/>
</dbReference>
<feature type="compositionally biased region" description="Acidic residues" evidence="7">
    <location>
        <begin position="797"/>
        <end position="813"/>
    </location>
</feature>
<dbReference type="PANTHER" id="PTHR12546:SF33">
    <property type="entry name" value="SPERM VESICLE FUSION PROTEIN FER-1"/>
    <property type="match status" value="1"/>
</dbReference>
<feature type="domain" description="C2" evidence="9">
    <location>
        <begin position="1"/>
        <end position="111"/>
    </location>
</feature>
<dbReference type="InterPro" id="IPR012968">
    <property type="entry name" value="FerIin_dom"/>
</dbReference>
<feature type="domain" description="C2" evidence="9">
    <location>
        <begin position="1262"/>
        <end position="1389"/>
    </location>
</feature>
<dbReference type="InterPro" id="IPR037725">
    <property type="entry name" value="C2F_Ferlin"/>
</dbReference>
<feature type="region of interest" description="Disordered" evidence="7">
    <location>
        <begin position="788"/>
        <end position="846"/>
    </location>
</feature>
<keyword evidence="3" id="KW-0677">Repeat</keyword>
<sequence length="1499" mass="172174">MKKNEYLVQIAVIEARDLAAKDSSGSSDPFVKITVGNLPTQVSTAKMKATTAVFNQNFTFEGLRMSDVDFENFEAKIEMYDQNQFFQNELIGIHSIGLATLYRNPSHEIYNSWLRLTHPKEVNKVQGYILISAYIIGQNDAPPVHDANENNVEDEPDPFGGVPDDQLTGEQLQQRRENQKKIAMVCKPMPYTKLAQLMVNIVKAEDLPILNGTTIDSFISVRANGITQITSVLKNQQKPQYRVRMMFPINFPLQNDKIIIRVWDKRVCMADTFIGQIPEFPSENDFFNITYLQSKGGVLPFRWFSLYGIPTNERPSTYESNVLGYKKNPRGTCYMGRVLLSLNLTPSEKPEKIVQPLGIYREPAIERFMLRLDTYEVNQAKDLDEFIFIRVRVGKEYFDSSEADCKSPGQFVWRNKVILKAWEVEVPKNPSEQTDIFVELMNKEKKRVAYIRVIATSPDLTNDKPQWYEFKDLKLKGEQEGVHSYVLMNLLFGQINIISQIPKIIVKKNMVLPYICKIYLYCGFDFCPDKVHNEISLSYEIRIANQVYKSEQNKNSKNPIWNVCIRIPVSMEQNLEFVSNLVISFFNHKEPIGQANVSAINCRVSEEEIIQPIYQIFHILQNGKSKGRIILGVTLQRKKKNDKIDPKISISEIITQFKEYKVVFPVYAIRSLPKKLRKAQLFARISNPNQDSVENVDSYLQGDEEETRFSPGYTDPNFLKLLILDIQLPENPLLMPQLNVEIYSKESLSQKYYFSIPLYNHYPGLDQKTYNKLNSYYYATLESGMLSANVPPPDLTPEIDENQTEEQEQEDQEEPKTIFTKKSIKPSIKEKQSTKSKQSTKQKTEVLAQKLEKSSDVIQKRMRTRGIENAYVQDEIVLVLDDEDVLREQLLKKEKQAKLTKLLKTLPKPLNTELNKQFLKKAILEQIFKIQDLETYFTERAIEMSDDGIDYGRPIIKGQYDSEIQKGLPFQRYKIYELNKNASGQGQETTAILKADVKLININTFKQTVKQQQQQNDEKKTKKAELIEKAEYVKRLRSADYPFDFFDPVFHDYLKQQQFRCKVRVYIYRGLSLAAQSENIDAYHYMAGEQSRNSANPYLEIEVGEPGADPGEFVKKVSDPDKFIQNTLNPTFLRSFELDAILPQDCFLHIRVFNKGGLTNKLIGAVKIDIEDRLMGEKKLKSRLSCEAYKDYFLNDLERLKYTENADDIKLSYQAEIANLTQKIESITTLEIPVEYQQLRHPDKLVSQGQLEMFVEVLPLEVSRLIPPALLVERLPQEYEVRLIVWETFNIPLNPIKKAVDIFVRCVMDSSATGTGQEIFKETDTHMGSTDGNGEFNWRMKFNFKTPCQFPRMKISVHDFSVFGASPIIGEATISLKRVLTVMKTQAIYEMAPTQIKLSLAKEPDVEKGTVMLQMTILQKSMAEAKPVGEAQEEPNIDPFLKKPTEGRGLGAFFKGIGIPWGMICKQACMILLPMFISALVSFILFVKPGILMPPTPGA</sequence>
<comment type="caution">
    <text evidence="10">The sequence shown here is derived from an EMBL/GenBank/DDBJ whole genome shotgun (WGS) entry which is preliminary data.</text>
</comment>
<name>A0A8S1JVN5_9CILI</name>
<organism evidence="10 11">
    <name type="scientific">Paramecium sonneborni</name>
    <dbReference type="NCBI Taxonomy" id="65129"/>
    <lineage>
        <taxon>Eukaryota</taxon>
        <taxon>Sar</taxon>
        <taxon>Alveolata</taxon>
        <taxon>Ciliophora</taxon>
        <taxon>Intramacronucleata</taxon>
        <taxon>Oligohymenophorea</taxon>
        <taxon>Peniculida</taxon>
        <taxon>Parameciidae</taxon>
        <taxon>Paramecium</taxon>
    </lineage>
</organism>
<evidence type="ECO:0000259" key="9">
    <source>
        <dbReference type="PROSITE" id="PS50004"/>
    </source>
</evidence>
<feature type="domain" description="C2" evidence="9">
    <location>
        <begin position="1044"/>
        <end position="1183"/>
    </location>
</feature>
<feature type="transmembrane region" description="Helical" evidence="8">
    <location>
        <begin position="1470"/>
        <end position="1487"/>
    </location>
</feature>
<evidence type="ECO:0000256" key="7">
    <source>
        <dbReference type="SAM" id="MobiDB-lite"/>
    </source>
</evidence>
<dbReference type="InterPro" id="IPR000008">
    <property type="entry name" value="C2_dom"/>
</dbReference>
<evidence type="ECO:0000256" key="3">
    <source>
        <dbReference type="ARBA" id="ARBA00022737"/>
    </source>
</evidence>
<dbReference type="GO" id="GO:0007009">
    <property type="term" value="P:plasma membrane organization"/>
    <property type="evidence" value="ECO:0007669"/>
    <property type="project" value="TreeGrafter"/>
</dbReference>